<proteinExistence type="predicted"/>
<dbReference type="Pfam" id="PF13365">
    <property type="entry name" value="Trypsin_2"/>
    <property type="match status" value="1"/>
</dbReference>
<sequence>MGREDPWLARIEDTQGRVHGAGTMLDGEYVLTCAHVVEEAIQAGRGAGREVRVRIAGRPDDAYPATVVESCWQPPLPDQRGDVAILALRSVVPGVPRARIRRTWQHDEIVRIFGFPAGTDNGQLVNARITSYDFTGERVQLDAVLEPRVDHGFSGAAALAAGGEILGVIAVVRAPLAESSWMIAVRTLYKYASAVLDGHLTSRPSRVLPSDWPPPQVPEVLDDPVQLALTRHLVGWLASGGPGGVCAIGGGGAVALTSRLVGLTVPGYRRAAPDETVSGAPPGTVPQLGEVDAAVDATGRTTEQVAQQLAESLGLLTDRVTDDLSYQLEELGSPTVVVVNAVDLAADPGELYYRLLEPIAARASSIGVRLLLAYHGAPPRYVRSAVAASLGQPAATAPPSGRHGGATQFDNRLGRLDRLVEEVGTAERDARVCRDHVAPRILGAPPPQVAGAAALTVRLRVLRDTGSAAAGSTLRGWLLGELDTCEEAAARSLVRARRLNAECTALLARRNRARGRLDAYRSEAAARGLIEELGESYEAARRLLYSSGCDLPLAELRVEEYHRAVRHEIDGRQT</sequence>
<keyword evidence="1" id="KW-0645">Protease</keyword>
<dbReference type="GO" id="GO:0006508">
    <property type="term" value="P:proteolysis"/>
    <property type="evidence" value="ECO:0007669"/>
    <property type="project" value="UniProtKB-KW"/>
</dbReference>
<dbReference type="InterPro" id="IPR009003">
    <property type="entry name" value="Peptidase_S1_PA"/>
</dbReference>
<accession>A0ABZ1TTV0</accession>
<dbReference type="GO" id="GO:0008233">
    <property type="term" value="F:peptidase activity"/>
    <property type="evidence" value="ECO:0007669"/>
    <property type="project" value="UniProtKB-KW"/>
</dbReference>
<evidence type="ECO:0000313" key="1">
    <source>
        <dbReference type="EMBL" id="WUQ82398.1"/>
    </source>
</evidence>
<organism evidence="1 2">
    <name type="scientific">Kitasatospora purpeofusca</name>
    <dbReference type="NCBI Taxonomy" id="67352"/>
    <lineage>
        <taxon>Bacteria</taxon>
        <taxon>Bacillati</taxon>
        <taxon>Actinomycetota</taxon>
        <taxon>Actinomycetes</taxon>
        <taxon>Kitasatosporales</taxon>
        <taxon>Streptomycetaceae</taxon>
        <taxon>Kitasatospora</taxon>
    </lineage>
</organism>
<reference evidence="1" key="1">
    <citation type="submission" date="2022-10" db="EMBL/GenBank/DDBJ databases">
        <title>The complete genomes of actinobacterial strains from the NBC collection.</title>
        <authorList>
            <person name="Joergensen T.S."/>
            <person name="Alvarez Arevalo M."/>
            <person name="Sterndorff E.B."/>
            <person name="Faurdal D."/>
            <person name="Vuksanovic O."/>
            <person name="Mourched A.-S."/>
            <person name="Charusanti P."/>
            <person name="Shaw S."/>
            <person name="Blin K."/>
            <person name="Weber T."/>
        </authorList>
    </citation>
    <scope>NUCLEOTIDE SEQUENCE</scope>
    <source>
        <strain evidence="1">NBC_00222</strain>
    </source>
</reference>
<dbReference type="SUPFAM" id="SSF50494">
    <property type="entry name" value="Trypsin-like serine proteases"/>
    <property type="match status" value="1"/>
</dbReference>
<dbReference type="Gene3D" id="2.40.10.120">
    <property type="match status" value="1"/>
</dbReference>
<gene>
    <name evidence="1" type="ORF">OHA16_05060</name>
</gene>
<dbReference type="Proteomes" id="UP001432222">
    <property type="component" value="Chromosome"/>
</dbReference>
<dbReference type="RefSeq" id="WP_328953465.1">
    <property type="nucleotide sequence ID" value="NZ_CP108110.1"/>
</dbReference>
<protein>
    <submittedName>
        <fullName evidence="1">Serine protease</fullName>
    </submittedName>
</protein>
<keyword evidence="1" id="KW-0378">Hydrolase</keyword>
<dbReference type="EMBL" id="CP108110">
    <property type="protein sequence ID" value="WUQ82398.1"/>
    <property type="molecule type" value="Genomic_DNA"/>
</dbReference>
<name>A0ABZ1TTV0_9ACTN</name>
<evidence type="ECO:0000313" key="2">
    <source>
        <dbReference type="Proteomes" id="UP001432222"/>
    </source>
</evidence>
<keyword evidence="2" id="KW-1185">Reference proteome</keyword>